<dbReference type="GO" id="GO:0016874">
    <property type="term" value="F:ligase activity"/>
    <property type="evidence" value="ECO:0007669"/>
    <property type="project" value="UniProtKB-KW"/>
</dbReference>
<keyword evidence="1" id="KW-0067">ATP-binding</keyword>
<dbReference type="Proteomes" id="UP000509346">
    <property type="component" value="Chromosome"/>
</dbReference>
<evidence type="ECO:0000313" key="4">
    <source>
        <dbReference type="EMBL" id="QLH84917.1"/>
    </source>
</evidence>
<dbReference type="OrthoDB" id="11959at2157"/>
<keyword evidence="4" id="KW-0436">Ligase</keyword>
<gene>
    <name evidence="4" type="ORF">HZS54_05855</name>
</gene>
<dbReference type="AlphaFoldDB" id="A0A7D5PAM9"/>
<sequence length="399" mass="45160">MRSLGRQGIRTVVASEHDRIPHFASRFCDERVRIPASPDDLLAYRDALLDLAKRPDVRTIVPVRECDVYLFARYREAFEREVSLVAPPLETLASAHDRLRLAEAAADAGVPVPETRLLSDVEEWDANVVIKPRYNILTDAYLDDVPPETAREVKNVRFLTPGEEPDTAEIRAEMGHDPIVQTFVPQAEKFLYCALWNEGEPVATYQHRQIRQNSWVGGGGVYRESTHSQAVEDAAHDLLSHLDWHGFACVEYVRDERTGEWKFLEINPRVWQSMPEAVRAGADFPYYYWLCARGRPEAVDHDYETGVSSHIAYGELAHLRSVLDDDSPFLDRPSYGGTLWEIAKSCVTDPRFDYIRLDDPGLFLSALRETLSSGVTSSREYNTGGMHIRGSPGEPEQSD</sequence>
<keyword evidence="1" id="KW-0547">Nucleotide-binding</keyword>
<keyword evidence="5" id="KW-1185">Reference proteome</keyword>
<dbReference type="EMBL" id="CP058909">
    <property type="protein sequence ID" value="QLH84917.1"/>
    <property type="molecule type" value="Genomic_DNA"/>
</dbReference>
<dbReference type="PROSITE" id="PS50975">
    <property type="entry name" value="ATP_GRASP"/>
    <property type="match status" value="1"/>
</dbReference>
<evidence type="ECO:0000256" key="1">
    <source>
        <dbReference type="PROSITE-ProRule" id="PRU00409"/>
    </source>
</evidence>
<dbReference type="Gene3D" id="3.40.50.20">
    <property type="match status" value="1"/>
</dbReference>
<dbReference type="GO" id="GO:0005524">
    <property type="term" value="F:ATP binding"/>
    <property type="evidence" value="ECO:0007669"/>
    <property type="project" value="UniProtKB-UniRule"/>
</dbReference>
<organism evidence="4 5">
    <name type="scientific">Halosimplex pelagicum</name>
    <dbReference type="NCBI Taxonomy" id="869886"/>
    <lineage>
        <taxon>Archaea</taxon>
        <taxon>Methanobacteriati</taxon>
        <taxon>Methanobacteriota</taxon>
        <taxon>Stenosarchaea group</taxon>
        <taxon>Halobacteria</taxon>
        <taxon>Halobacteriales</taxon>
        <taxon>Haloarculaceae</taxon>
        <taxon>Halosimplex</taxon>
    </lineage>
</organism>
<feature type="domain" description="ATP-grasp" evidence="3">
    <location>
        <begin position="102"/>
        <end position="293"/>
    </location>
</feature>
<dbReference type="GO" id="GO:0046872">
    <property type="term" value="F:metal ion binding"/>
    <property type="evidence" value="ECO:0007669"/>
    <property type="project" value="InterPro"/>
</dbReference>
<protein>
    <submittedName>
        <fullName evidence="4">Carboxylate--amine ligase</fullName>
    </submittedName>
</protein>
<feature type="region of interest" description="Disordered" evidence="2">
    <location>
        <begin position="376"/>
        <end position="399"/>
    </location>
</feature>
<dbReference type="KEGG" id="hpel:HZS54_05855"/>
<evidence type="ECO:0000313" key="5">
    <source>
        <dbReference type="Proteomes" id="UP000509346"/>
    </source>
</evidence>
<evidence type="ECO:0000259" key="3">
    <source>
        <dbReference type="PROSITE" id="PS50975"/>
    </source>
</evidence>
<dbReference type="InterPro" id="IPR011761">
    <property type="entry name" value="ATP-grasp"/>
</dbReference>
<dbReference type="SUPFAM" id="SSF56059">
    <property type="entry name" value="Glutathione synthetase ATP-binding domain-like"/>
    <property type="match status" value="1"/>
</dbReference>
<evidence type="ECO:0000256" key="2">
    <source>
        <dbReference type="SAM" id="MobiDB-lite"/>
    </source>
</evidence>
<proteinExistence type="predicted"/>
<accession>A0A7D5PAM9</accession>
<dbReference type="Gene3D" id="3.30.470.20">
    <property type="entry name" value="ATP-grasp fold, B domain"/>
    <property type="match status" value="1"/>
</dbReference>
<reference evidence="4 5" key="1">
    <citation type="submission" date="2020-07" db="EMBL/GenBank/DDBJ databases">
        <title>Halosimplex litoreum sp. nov. and Halosimplex rubrum sp. nov., isolated from different salt environments.</title>
        <authorList>
            <person name="Cui H."/>
        </authorList>
    </citation>
    <scope>NUCLEOTIDE SEQUENCE [LARGE SCALE GENOMIC DNA]</scope>
    <source>
        <strain evidence="4 5">R2</strain>
    </source>
</reference>
<name>A0A7D5PAM9_9EURY</name>